<evidence type="ECO:0000259" key="1">
    <source>
        <dbReference type="Pfam" id="PF13847"/>
    </source>
</evidence>
<dbReference type="GeneID" id="106159480"/>
<dbReference type="InterPro" id="IPR048711">
    <property type="entry name" value="WHD_Rv2258c"/>
</dbReference>
<dbReference type="InParanoid" id="A0A1S3HYX7"/>
<dbReference type="SUPFAM" id="SSF46785">
    <property type="entry name" value="Winged helix' DNA-binding domain"/>
    <property type="match status" value="1"/>
</dbReference>
<gene>
    <name evidence="4" type="primary">LOC106159480</name>
</gene>
<accession>A0A1S3HYX7</accession>
<dbReference type="InterPro" id="IPR025714">
    <property type="entry name" value="Methyltranfer_dom"/>
</dbReference>
<name>A0A1S3HYX7_LINAN</name>
<evidence type="ECO:0000313" key="4">
    <source>
        <dbReference type="RefSeq" id="XP_013391227.1"/>
    </source>
</evidence>
<dbReference type="InterPro" id="IPR053173">
    <property type="entry name" value="SAM-binding_MTase"/>
</dbReference>
<protein>
    <submittedName>
        <fullName evidence="4">Uncharacterized protein LOC106159480 isoform X1</fullName>
    </submittedName>
</protein>
<keyword evidence="3" id="KW-1185">Reference proteome</keyword>
<evidence type="ECO:0000259" key="2">
    <source>
        <dbReference type="Pfam" id="PF21320"/>
    </source>
</evidence>
<dbReference type="InterPro" id="IPR036390">
    <property type="entry name" value="WH_DNA-bd_sf"/>
</dbReference>
<dbReference type="RefSeq" id="XP_013391227.1">
    <property type="nucleotide sequence ID" value="XM_013535773.1"/>
</dbReference>
<dbReference type="OrthoDB" id="506498at2759"/>
<feature type="domain" description="S-adenosylmethionine-dependent methyltransferase Rv2258c-like winged HTH" evidence="2">
    <location>
        <begin position="18"/>
        <end position="90"/>
    </location>
</feature>
<dbReference type="Proteomes" id="UP000085678">
    <property type="component" value="Unplaced"/>
</dbReference>
<dbReference type="InterPro" id="IPR029063">
    <property type="entry name" value="SAM-dependent_MTases_sf"/>
</dbReference>
<dbReference type="STRING" id="7574.A0A1S3HYX7"/>
<reference evidence="4" key="1">
    <citation type="submission" date="2025-08" db="UniProtKB">
        <authorList>
            <consortium name="RefSeq"/>
        </authorList>
    </citation>
    <scope>IDENTIFICATION</scope>
    <source>
        <tissue evidence="4">Gonads</tissue>
    </source>
</reference>
<dbReference type="KEGG" id="lak:106159480"/>
<dbReference type="CDD" id="cd02440">
    <property type="entry name" value="AdoMet_MTases"/>
    <property type="match status" value="1"/>
</dbReference>
<sequence>MSAATFAERMLQLKNDAFTSLGVSVGLRLGLFEVLGDMGRPVTPRELATRANCKEKYIQQWLGQMACSDIIKISTEHADGEERYYVPEDRLPSLCVDTGGASAVWLYGLPVFANVQHQLEECFRADGPQGIPYEPYKELIQVRSKLFAGRFWPNLMKQLADNIPSLTSKLETGASILEIGCGSGDFMKTFARKFTKSQFFGIDSCSEAIKYASETAANDKISNVAFAEKDGQNLPSDWSGMYDYVITVKVIHDATDPKKMLSEIKRVLKPDGLASIIDLPMRSKVSENLHSPITNTVYTAGLFHCIPSSMFYGGPGLGPCWGVENMEELLATAGFKVKTILNEQIAHYVCTDK</sequence>
<dbReference type="Pfam" id="PF21320">
    <property type="entry name" value="WHD_Rv2258c"/>
    <property type="match status" value="1"/>
</dbReference>
<evidence type="ECO:0000313" key="3">
    <source>
        <dbReference type="Proteomes" id="UP000085678"/>
    </source>
</evidence>
<dbReference type="SUPFAM" id="SSF53335">
    <property type="entry name" value="S-adenosyl-L-methionine-dependent methyltransferases"/>
    <property type="match status" value="1"/>
</dbReference>
<dbReference type="Pfam" id="PF13847">
    <property type="entry name" value="Methyltransf_31"/>
    <property type="match status" value="1"/>
</dbReference>
<dbReference type="AlphaFoldDB" id="A0A1S3HYX7"/>
<organism evidence="3 4">
    <name type="scientific">Lingula anatina</name>
    <name type="common">Brachiopod</name>
    <name type="synonym">Lingula unguis</name>
    <dbReference type="NCBI Taxonomy" id="7574"/>
    <lineage>
        <taxon>Eukaryota</taxon>
        <taxon>Metazoa</taxon>
        <taxon>Spiralia</taxon>
        <taxon>Lophotrochozoa</taxon>
        <taxon>Brachiopoda</taxon>
        <taxon>Linguliformea</taxon>
        <taxon>Lingulata</taxon>
        <taxon>Lingulida</taxon>
        <taxon>Linguloidea</taxon>
        <taxon>Lingulidae</taxon>
        <taxon>Lingula</taxon>
    </lineage>
</organism>
<proteinExistence type="predicted"/>
<dbReference type="PANTHER" id="PTHR45128:SF1">
    <property type="entry name" value="S-ADENOSYLMETHIONINE-DEPENDENT METHYLTRANSFERASE RV2258C"/>
    <property type="match status" value="1"/>
</dbReference>
<dbReference type="PANTHER" id="PTHR45128">
    <property type="entry name" value="METHYLTRANSFERASE TYPE 11"/>
    <property type="match status" value="1"/>
</dbReference>
<feature type="domain" description="Methyltransferase" evidence="1">
    <location>
        <begin position="172"/>
        <end position="288"/>
    </location>
</feature>
<dbReference type="Gene3D" id="3.40.50.150">
    <property type="entry name" value="Vaccinia Virus protein VP39"/>
    <property type="match status" value="1"/>
</dbReference>